<feature type="compositionally biased region" description="Low complexity" evidence="1">
    <location>
        <begin position="20"/>
        <end position="35"/>
    </location>
</feature>
<dbReference type="InterPro" id="IPR036873">
    <property type="entry name" value="Rhodanese-like_dom_sf"/>
</dbReference>
<evidence type="ECO:0000313" key="3">
    <source>
        <dbReference type="EMBL" id="EFN56983.1"/>
    </source>
</evidence>
<dbReference type="GeneID" id="17356759"/>
<dbReference type="PANTHER" id="PTHR45187">
    <property type="entry name" value="RHODANESE-LIKE DOMAIN-CONTAINING PROTEIN 11, CHLOROPLASTIC"/>
    <property type="match status" value="1"/>
</dbReference>
<gene>
    <name evidence="3" type="ORF">CHLNCDRAFT_143586</name>
</gene>
<dbReference type="RefSeq" id="XP_005849085.1">
    <property type="nucleotide sequence ID" value="XM_005849023.1"/>
</dbReference>
<reference evidence="3 4" key="1">
    <citation type="journal article" date="2010" name="Plant Cell">
        <title>The Chlorella variabilis NC64A genome reveals adaptation to photosymbiosis, coevolution with viruses, and cryptic sex.</title>
        <authorList>
            <person name="Blanc G."/>
            <person name="Duncan G."/>
            <person name="Agarkova I."/>
            <person name="Borodovsky M."/>
            <person name="Gurnon J."/>
            <person name="Kuo A."/>
            <person name="Lindquist E."/>
            <person name="Lucas S."/>
            <person name="Pangilinan J."/>
            <person name="Polle J."/>
            <person name="Salamov A."/>
            <person name="Terry A."/>
            <person name="Yamada T."/>
            <person name="Dunigan D.D."/>
            <person name="Grigoriev I.V."/>
            <person name="Claverie J.M."/>
            <person name="Van Etten J.L."/>
        </authorList>
    </citation>
    <scope>NUCLEOTIDE SEQUENCE [LARGE SCALE GENOMIC DNA]</scope>
    <source>
        <strain evidence="3 4">NC64A</strain>
    </source>
</reference>
<feature type="domain" description="Rhodanese" evidence="2">
    <location>
        <begin position="83"/>
        <end position="206"/>
    </location>
</feature>
<dbReference type="CDD" id="cd00158">
    <property type="entry name" value="RHOD"/>
    <property type="match status" value="1"/>
</dbReference>
<dbReference type="Pfam" id="PF00581">
    <property type="entry name" value="Rhodanese"/>
    <property type="match status" value="1"/>
</dbReference>
<dbReference type="PROSITE" id="PS50206">
    <property type="entry name" value="RHODANESE_3"/>
    <property type="match status" value="1"/>
</dbReference>
<dbReference type="SUPFAM" id="SSF52821">
    <property type="entry name" value="Rhodanese/Cell cycle control phosphatase"/>
    <property type="match status" value="1"/>
</dbReference>
<dbReference type="Gene3D" id="3.40.250.10">
    <property type="entry name" value="Rhodanese-like domain"/>
    <property type="match status" value="1"/>
</dbReference>
<dbReference type="STRING" id="554065.E1ZA18"/>
<keyword evidence="4" id="KW-1185">Reference proteome</keyword>
<organism evidence="4">
    <name type="scientific">Chlorella variabilis</name>
    <name type="common">Green alga</name>
    <dbReference type="NCBI Taxonomy" id="554065"/>
    <lineage>
        <taxon>Eukaryota</taxon>
        <taxon>Viridiplantae</taxon>
        <taxon>Chlorophyta</taxon>
        <taxon>core chlorophytes</taxon>
        <taxon>Trebouxiophyceae</taxon>
        <taxon>Chlorellales</taxon>
        <taxon>Chlorellaceae</taxon>
        <taxon>Chlorella clade</taxon>
        <taxon>Chlorella</taxon>
    </lineage>
</organism>
<accession>E1ZA18</accession>
<proteinExistence type="predicted"/>
<dbReference type="InterPro" id="IPR044664">
    <property type="entry name" value="STR11-like"/>
</dbReference>
<evidence type="ECO:0000259" key="2">
    <source>
        <dbReference type="PROSITE" id="PS50206"/>
    </source>
</evidence>
<dbReference type="KEGG" id="cvr:CHLNCDRAFT_143586"/>
<name>E1ZA18_CHLVA</name>
<dbReference type="OrthoDB" id="566238at2759"/>
<dbReference type="InParanoid" id="E1ZA18"/>
<dbReference type="Proteomes" id="UP000008141">
    <property type="component" value="Unassembled WGS sequence"/>
</dbReference>
<dbReference type="OMA" id="GYENLFW"/>
<dbReference type="EMBL" id="GL433840">
    <property type="protein sequence ID" value="EFN56983.1"/>
    <property type="molecule type" value="Genomic_DNA"/>
</dbReference>
<evidence type="ECO:0000313" key="4">
    <source>
        <dbReference type="Proteomes" id="UP000008141"/>
    </source>
</evidence>
<dbReference type="eggNOG" id="ENOG502QRM8">
    <property type="taxonomic scope" value="Eukaryota"/>
</dbReference>
<protein>
    <recommendedName>
        <fullName evidence="2">Rhodanese domain-containing protein</fullName>
    </recommendedName>
</protein>
<dbReference type="FunCoup" id="E1ZA18">
    <property type="interactions" value="540"/>
</dbReference>
<sequence length="276" mass="28808">MSAALVQRVAAATPQSSSGARAPAPQRAAVQTAARRPVRCARSPRTLAVANAAAQSEAQKRWESQIRDGKVQNVSAKEAGGLLKEGWVLLDVRPPTEIAKAKVVGAVEVPLFVVDDDMSPAGFLKQASNFGMGGWWLGGAHMKPNPQFLAEVQASVPNDAQVVVACQKGLRSLAACEQLSRAGYGPLAWINGGFDTALPGDLPTKDGVDIRLGGVGGLSGLMGWTEAQREANRSEGFAGGAVNIIKVLAVLLVLDLAWFGYEVATNSSLIDSVLGK</sequence>
<dbReference type="SMART" id="SM00450">
    <property type="entry name" value="RHOD"/>
    <property type="match status" value="1"/>
</dbReference>
<dbReference type="AlphaFoldDB" id="E1ZA18"/>
<dbReference type="InterPro" id="IPR001763">
    <property type="entry name" value="Rhodanese-like_dom"/>
</dbReference>
<evidence type="ECO:0000256" key="1">
    <source>
        <dbReference type="SAM" id="MobiDB-lite"/>
    </source>
</evidence>
<feature type="region of interest" description="Disordered" evidence="1">
    <location>
        <begin position="1"/>
        <end position="37"/>
    </location>
</feature>
<dbReference type="PANTHER" id="PTHR45187:SF2">
    <property type="entry name" value="RHODANESE-LIKE DOMAIN-CONTAINING PROTEIN 11, CHLOROPLASTIC"/>
    <property type="match status" value="1"/>
</dbReference>